<dbReference type="Proteomes" id="UP000036681">
    <property type="component" value="Unplaced"/>
</dbReference>
<protein>
    <submittedName>
        <fullName evidence="4">Protein LLP homolog</fullName>
    </submittedName>
</protein>
<dbReference type="GO" id="GO:0001099">
    <property type="term" value="F:basal RNA polymerase II transcription machinery binding"/>
    <property type="evidence" value="ECO:0007669"/>
    <property type="project" value="TreeGrafter"/>
</dbReference>
<dbReference type="Pfam" id="PF10169">
    <property type="entry name" value="LLPH"/>
    <property type="match status" value="2"/>
</dbReference>
<sequence>MPILFRKMAKSVRSKFKRKMRAIKRKRLEPRELKRLEATVRNLTRETIAEAVMETEERKKEAEESMDMNTASGINLKTMKKADGSFPIWLSQRKVKQAKKKQRILLKAKKKKAKRNR</sequence>
<dbReference type="GO" id="GO:0005730">
    <property type="term" value="C:nucleolus"/>
    <property type="evidence" value="ECO:0007669"/>
    <property type="project" value="TreeGrafter"/>
</dbReference>
<proteinExistence type="inferred from homology"/>
<feature type="region of interest" description="Disordered" evidence="2">
    <location>
        <begin position="54"/>
        <end position="76"/>
    </location>
</feature>
<dbReference type="GO" id="GO:0003723">
    <property type="term" value="F:RNA binding"/>
    <property type="evidence" value="ECO:0007669"/>
    <property type="project" value="TreeGrafter"/>
</dbReference>
<name>A0A0M3IU58_ASCLU</name>
<dbReference type="PANTHER" id="PTHR34253">
    <property type="entry name" value="PROTEIN LLP HOMOLOG"/>
    <property type="match status" value="1"/>
</dbReference>
<organism evidence="3 4">
    <name type="scientific">Ascaris lumbricoides</name>
    <name type="common">Giant roundworm</name>
    <dbReference type="NCBI Taxonomy" id="6252"/>
    <lineage>
        <taxon>Eukaryota</taxon>
        <taxon>Metazoa</taxon>
        <taxon>Ecdysozoa</taxon>
        <taxon>Nematoda</taxon>
        <taxon>Chromadorea</taxon>
        <taxon>Rhabditida</taxon>
        <taxon>Spirurina</taxon>
        <taxon>Ascaridomorpha</taxon>
        <taxon>Ascaridoidea</taxon>
        <taxon>Ascarididae</taxon>
        <taxon>Ascaris</taxon>
    </lineage>
</organism>
<evidence type="ECO:0000256" key="2">
    <source>
        <dbReference type="SAM" id="MobiDB-lite"/>
    </source>
</evidence>
<keyword evidence="3" id="KW-1185">Reference proteome</keyword>
<dbReference type="GO" id="GO:0097484">
    <property type="term" value="P:dendrite extension"/>
    <property type="evidence" value="ECO:0007669"/>
    <property type="project" value="TreeGrafter"/>
</dbReference>
<dbReference type="InterPro" id="IPR018784">
    <property type="entry name" value="LLPH-like"/>
</dbReference>
<accession>A0A0M3IU58</accession>
<dbReference type="WBParaSite" id="ALUE_0002228601-mRNA-1">
    <property type="protein sequence ID" value="ALUE_0002228601-mRNA-1"/>
    <property type="gene ID" value="ALUE_0002228601"/>
</dbReference>
<dbReference type="PANTHER" id="PTHR34253:SF1">
    <property type="entry name" value="PROTEIN LLP HOMOLOG"/>
    <property type="match status" value="1"/>
</dbReference>
<reference evidence="4" key="1">
    <citation type="submission" date="2017-02" db="UniProtKB">
        <authorList>
            <consortium name="WormBaseParasite"/>
        </authorList>
    </citation>
    <scope>IDENTIFICATION</scope>
</reference>
<evidence type="ECO:0000256" key="1">
    <source>
        <dbReference type="ARBA" id="ARBA00034118"/>
    </source>
</evidence>
<comment type="similarity">
    <text evidence="1">Belongs to the learning-associated protein family.</text>
</comment>
<dbReference type="AlphaFoldDB" id="A0A0M3IU58"/>
<evidence type="ECO:0000313" key="3">
    <source>
        <dbReference type="Proteomes" id="UP000036681"/>
    </source>
</evidence>
<evidence type="ECO:0000313" key="4">
    <source>
        <dbReference type="WBParaSite" id="ALUE_0002228601-mRNA-1"/>
    </source>
</evidence>